<evidence type="ECO:0000313" key="1">
    <source>
        <dbReference type="EMBL" id="GLS47050.1"/>
    </source>
</evidence>
<accession>A0ABQ6DES2</accession>
<protein>
    <submittedName>
        <fullName evidence="1">Uncharacterized protein</fullName>
    </submittedName>
</protein>
<organism evidence="1 2">
    <name type="scientific">Methylobacterium brachythecii</name>
    <dbReference type="NCBI Taxonomy" id="1176177"/>
    <lineage>
        <taxon>Bacteria</taxon>
        <taxon>Pseudomonadati</taxon>
        <taxon>Pseudomonadota</taxon>
        <taxon>Alphaproteobacteria</taxon>
        <taxon>Hyphomicrobiales</taxon>
        <taxon>Methylobacteriaceae</taxon>
        <taxon>Methylobacterium</taxon>
    </lineage>
</organism>
<evidence type="ECO:0000313" key="2">
    <source>
        <dbReference type="Proteomes" id="UP001156881"/>
    </source>
</evidence>
<gene>
    <name evidence="1" type="ORF">GCM10007884_50510</name>
</gene>
<reference evidence="2" key="1">
    <citation type="journal article" date="2019" name="Int. J. Syst. Evol. Microbiol.">
        <title>The Global Catalogue of Microorganisms (GCM) 10K type strain sequencing project: providing services to taxonomists for standard genome sequencing and annotation.</title>
        <authorList>
            <consortium name="The Broad Institute Genomics Platform"/>
            <consortium name="The Broad Institute Genome Sequencing Center for Infectious Disease"/>
            <person name="Wu L."/>
            <person name="Ma J."/>
        </authorList>
    </citation>
    <scope>NUCLEOTIDE SEQUENCE [LARGE SCALE GENOMIC DNA]</scope>
    <source>
        <strain evidence="2">NBRC 107710</strain>
    </source>
</reference>
<keyword evidence="2" id="KW-1185">Reference proteome</keyword>
<name>A0ABQ6DES2_9HYPH</name>
<dbReference type="Proteomes" id="UP001156881">
    <property type="component" value="Unassembled WGS sequence"/>
</dbReference>
<comment type="caution">
    <text evidence="1">The sequence shown here is derived from an EMBL/GenBank/DDBJ whole genome shotgun (WGS) entry which is preliminary data.</text>
</comment>
<proteinExistence type="predicted"/>
<sequence>MKSIVLNKSMQNSRKFSNFLVWINPYRVFFGYPQIYAHIEKVYTHIEVLYTHIEFKILELLSFAYVIMRFFVQKTWSIYLKKRNTNPSFFASSIMRFSIQKHVDKLHRT</sequence>
<dbReference type="EMBL" id="BSPG01000073">
    <property type="protein sequence ID" value="GLS47050.1"/>
    <property type="molecule type" value="Genomic_DNA"/>
</dbReference>